<accession>A0A853C6W9</accession>
<dbReference type="GO" id="GO:0005737">
    <property type="term" value="C:cytoplasm"/>
    <property type="evidence" value="ECO:0007669"/>
    <property type="project" value="TreeGrafter"/>
</dbReference>
<gene>
    <name evidence="4" type="ORF">HNR19_003735</name>
</gene>
<evidence type="ECO:0000313" key="4">
    <source>
        <dbReference type="EMBL" id="NYJ03037.1"/>
    </source>
</evidence>
<dbReference type="InterPro" id="IPR003593">
    <property type="entry name" value="AAA+_ATPase"/>
</dbReference>
<dbReference type="SMART" id="SM00382">
    <property type="entry name" value="AAA"/>
    <property type="match status" value="1"/>
</dbReference>
<evidence type="ECO:0000313" key="5">
    <source>
        <dbReference type="Proteomes" id="UP000530424"/>
    </source>
</evidence>
<comment type="caution">
    <text evidence="4">The sequence shown here is derived from an EMBL/GenBank/DDBJ whole genome shotgun (WGS) entry which is preliminary data.</text>
</comment>
<dbReference type="Gene3D" id="1.10.10.10">
    <property type="entry name" value="Winged helix-like DNA-binding domain superfamily/Winged helix DNA-binding domain"/>
    <property type="match status" value="1"/>
</dbReference>
<name>A0A853C6W9_9ACTN</name>
<evidence type="ECO:0000259" key="3">
    <source>
        <dbReference type="PROSITE" id="PS50043"/>
    </source>
</evidence>
<dbReference type="Pfam" id="PF13191">
    <property type="entry name" value="AAA_16"/>
    <property type="match status" value="1"/>
</dbReference>
<evidence type="ECO:0000256" key="2">
    <source>
        <dbReference type="ARBA" id="ARBA00022840"/>
    </source>
</evidence>
<dbReference type="CDD" id="cd06170">
    <property type="entry name" value="LuxR_C_like"/>
    <property type="match status" value="1"/>
</dbReference>
<dbReference type="GO" id="GO:0005524">
    <property type="term" value="F:ATP binding"/>
    <property type="evidence" value="ECO:0007669"/>
    <property type="project" value="UniProtKB-KW"/>
</dbReference>
<keyword evidence="4" id="KW-0238">DNA-binding</keyword>
<keyword evidence="5" id="KW-1185">Reference proteome</keyword>
<dbReference type="RefSeq" id="WP_179669329.1">
    <property type="nucleotide sequence ID" value="NZ_JACCFP010000001.1"/>
</dbReference>
<dbReference type="InterPro" id="IPR036388">
    <property type="entry name" value="WH-like_DNA-bd_sf"/>
</dbReference>
<dbReference type="PANTHER" id="PTHR16305">
    <property type="entry name" value="TESTICULAR SOLUBLE ADENYLYL CYCLASE"/>
    <property type="match status" value="1"/>
</dbReference>
<proteinExistence type="predicted"/>
<protein>
    <submittedName>
        <fullName evidence="4">DNA-binding CsgD family transcriptional regulator</fullName>
    </submittedName>
</protein>
<dbReference type="InterPro" id="IPR027417">
    <property type="entry name" value="P-loop_NTPase"/>
</dbReference>
<dbReference type="Pfam" id="PF00196">
    <property type="entry name" value="GerE"/>
    <property type="match status" value="1"/>
</dbReference>
<keyword evidence="2" id="KW-0067">ATP-binding</keyword>
<dbReference type="SUPFAM" id="SSF46894">
    <property type="entry name" value="C-terminal effector domain of the bipartite response regulators"/>
    <property type="match status" value="1"/>
</dbReference>
<dbReference type="AlphaFoldDB" id="A0A853C6W9"/>
<reference evidence="4 5" key="1">
    <citation type="submission" date="2020-07" db="EMBL/GenBank/DDBJ databases">
        <title>Sequencing the genomes of 1000 actinobacteria strains.</title>
        <authorList>
            <person name="Klenk H.-P."/>
        </authorList>
    </citation>
    <scope>NUCLEOTIDE SEQUENCE [LARGE SCALE GENOMIC DNA]</scope>
    <source>
        <strain evidence="4 5">DSM 103833</strain>
    </source>
</reference>
<dbReference type="InterPro" id="IPR041664">
    <property type="entry name" value="AAA_16"/>
</dbReference>
<dbReference type="PRINTS" id="PR00038">
    <property type="entry name" value="HTHLUXR"/>
</dbReference>
<evidence type="ECO:0000256" key="1">
    <source>
        <dbReference type="ARBA" id="ARBA00022741"/>
    </source>
</evidence>
<dbReference type="InterPro" id="IPR000792">
    <property type="entry name" value="Tscrpt_reg_LuxR_C"/>
</dbReference>
<dbReference type="PROSITE" id="PS50043">
    <property type="entry name" value="HTH_LUXR_2"/>
    <property type="match status" value="1"/>
</dbReference>
<keyword evidence="1" id="KW-0547">Nucleotide-binding</keyword>
<dbReference type="GO" id="GO:0006355">
    <property type="term" value="P:regulation of DNA-templated transcription"/>
    <property type="evidence" value="ECO:0007669"/>
    <property type="project" value="InterPro"/>
</dbReference>
<dbReference type="PANTHER" id="PTHR16305:SF28">
    <property type="entry name" value="GUANYLATE CYCLASE DOMAIN-CONTAINING PROTEIN"/>
    <property type="match status" value="1"/>
</dbReference>
<dbReference type="GO" id="GO:0004016">
    <property type="term" value="F:adenylate cyclase activity"/>
    <property type="evidence" value="ECO:0007669"/>
    <property type="project" value="TreeGrafter"/>
</dbReference>
<dbReference type="SUPFAM" id="SSF52540">
    <property type="entry name" value="P-loop containing nucleoside triphosphate hydrolases"/>
    <property type="match status" value="1"/>
</dbReference>
<organism evidence="4 5">
    <name type="scientific">Nocardioides thalensis</name>
    <dbReference type="NCBI Taxonomy" id="1914755"/>
    <lineage>
        <taxon>Bacteria</taxon>
        <taxon>Bacillati</taxon>
        <taxon>Actinomycetota</taxon>
        <taxon>Actinomycetes</taxon>
        <taxon>Propionibacteriales</taxon>
        <taxon>Nocardioidaceae</taxon>
        <taxon>Nocardioides</taxon>
    </lineage>
</organism>
<dbReference type="Proteomes" id="UP000530424">
    <property type="component" value="Unassembled WGS sequence"/>
</dbReference>
<dbReference type="SMART" id="SM00421">
    <property type="entry name" value="HTH_LUXR"/>
    <property type="match status" value="1"/>
</dbReference>
<sequence length="831" mass="88162">MGELLVGRAAPADELLERLGGGGRVVLYGEAGVGKTALVRAVLAGRGYREGGCLATLAWSPYLPLRRAFGRDLPDETWTGDAEYVATAVTEALAGETLFVDDVQWADPGSLRVVEILGDSLPLVLAVRRGDPAAAPTLERLGVGVADRLDLDPLAPDDAAELVRALRPKLGSADVQDLVRRSGGNPLLIEELADSDRGTESLHLAVLARCRALPEDQLDALSLLTVAGRPLPTSDVPGADGLVEAGLAVAGDGYATIRHSLVAEVIGDLISDDRERRCHLQLTELLTHPGEVAVHLLAAGEPAAAYDAAMRAVEGARTPGERVAHLETAARCVDPETGAEFRLQAAEAANEVDESTKAAALLDDLPDREDLRFRVARQRAIIAYFEGDGPAQRAALDAQVAAARPGTVEEVVTLAELSFMRIVVDGHYEESLRLAEQAVALAEQVDAGHVAALKALADALYLNGDDRWREAMPAAIARARADGDFAREWRIANNYISAMESFGPHDGALALASEMRERCAALRLMELQRNFEFRELNLASHACRYDLVLDQAPTLLAARGSSEQYLVDLSFTLAAAQFDLGMIDEGLATAEGMLARASERARSSYHLVRAWGFLEAGLPERVLDEEPAFHAAELDQMRIALAGPIFAWAALETGADEPPPPPVIPDTGLVSGAGAELAGVAALRAGDPAAAADAFAAAVQGYEGHRRGVVRTGWAYGEALRLAGDPDAERTLLAAEADARQLGLVGVTNRCERSLRAMGVRRSAAIARSSDSPLTAREHEIVLLAAEGLTDKAIAARLGIAHRTVQTLLANARRKVGAENRGHLISLVAGR</sequence>
<feature type="domain" description="HTH luxR-type" evidence="3">
    <location>
        <begin position="767"/>
        <end position="831"/>
    </location>
</feature>
<dbReference type="InterPro" id="IPR016032">
    <property type="entry name" value="Sig_transdc_resp-reg_C-effctor"/>
</dbReference>
<dbReference type="GO" id="GO:0003677">
    <property type="term" value="F:DNA binding"/>
    <property type="evidence" value="ECO:0007669"/>
    <property type="project" value="UniProtKB-KW"/>
</dbReference>
<dbReference type="EMBL" id="JACCFP010000001">
    <property type="protein sequence ID" value="NYJ03037.1"/>
    <property type="molecule type" value="Genomic_DNA"/>
</dbReference>